<dbReference type="EMBL" id="CM056818">
    <property type="protein sequence ID" value="KAJ8622085.1"/>
    <property type="molecule type" value="Genomic_DNA"/>
</dbReference>
<evidence type="ECO:0000313" key="1">
    <source>
        <dbReference type="EMBL" id="KAJ8622085.1"/>
    </source>
</evidence>
<sequence length="1004" mass="114379">MSHQLYHGPMSAAQITVWSTDKGKKVVRQLRRGVKFIVGIFHVGLVEIIMGKLNSLTQEGGFGWSYKKDLKRLKSTLSAIQAVLQDAEEQQISSAAMRDWLKKLKDAAYDADDLLDEYATTVPAGSLKIQVRNAFSLRYPLAFHLTAGNRIKEIRERFDDIAAERSKFHLTGGKLQERLDSDDRHHTHSFVIETQIYGREGDKLDIVGMLMDGYGARNPYVIHIIGMGGIGKTTLAQFVYKDETVRSHFDLRMWVCISEDSNRKRRLVQAIIESVLGEKCDTPSMDRMIHELETMLKGKRFLLVLDGDWSEDHEMWDWFIRLIWNCGAKGSKVIITTRSGKVLTTSHDVYPYRLGALSDDDCWSLFKQQAFTMGREEEPNLVAIGKEIVKKCGGLPLAAKALGSLMRFKYEENQWLSIKESEIWNLPDDENVIMPALRLSYNHLPSHLKQCFAYCSIFPKGYEIEKDKLILLWIANGFVPNKIKMTLEDVGNEMFNDLLMRSFFQDVQQNEEGKITKCKMHYLMTDLAQVIMRNECSIIQLNRESFDIERIRHVCCDVRPLIVVPASLYRAKSLRTFLLLSASAEYISSTVTQDIKNFRVLRVLVLSHTSIEDLPISTANLKHIRYLDLSYTIIKALPESFNTLHNLQTLLLESCRNLKKLPERLCDINGLRHINISGCQSLIHMPKQIGKLTCLQTLTDFIVGKNKGSRIGELCGLDIRGELHLRQLENAHSGIDAGQANLAYKGNIQSLGLFWKEDDGAYSGKTDEEVLAALRPHQNLKRLQLKGYLGFEMPCWIKSSSLPNLVEISIVKCRKIECLPDLGKLPFLKVLFIEGMVSLKNISREFYGDDMSNVPFPSLKEFTLKEMPNLEEWQSWYTTGLFPCLSKLIIRKCPKLRTMPHIPSLQHMVLKESNELLLSSVSNFTSLSSLRIGGFSEMKCLPQGMLRNLNLLRSFKLEDCPKISSLSRELGNQLLTSTIVWNCADLMSVTEDSRLEHSSVCENL</sequence>
<proteinExistence type="predicted"/>
<name>A0ACC2KLR7_PERAE</name>
<accession>A0ACC2KLR7</accession>
<keyword evidence="2" id="KW-1185">Reference proteome</keyword>
<reference evidence="1 2" key="1">
    <citation type="journal article" date="2022" name="Hortic Res">
        <title>A haplotype resolved chromosomal level avocado genome allows analysis of novel avocado genes.</title>
        <authorList>
            <person name="Nath O."/>
            <person name="Fletcher S.J."/>
            <person name="Hayward A."/>
            <person name="Shaw L.M."/>
            <person name="Masouleh A.K."/>
            <person name="Furtado A."/>
            <person name="Henry R.J."/>
            <person name="Mitter N."/>
        </authorList>
    </citation>
    <scope>NUCLEOTIDE SEQUENCE [LARGE SCALE GENOMIC DNA]</scope>
    <source>
        <strain evidence="2">cv. Hass</strain>
    </source>
</reference>
<protein>
    <submittedName>
        <fullName evidence="1">Uncharacterized protein</fullName>
    </submittedName>
</protein>
<dbReference type="Proteomes" id="UP001234297">
    <property type="component" value="Chromosome 10"/>
</dbReference>
<organism evidence="1 2">
    <name type="scientific">Persea americana</name>
    <name type="common">Avocado</name>
    <dbReference type="NCBI Taxonomy" id="3435"/>
    <lineage>
        <taxon>Eukaryota</taxon>
        <taxon>Viridiplantae</taxon>
        <taxon>Streptophyta</taxon>
        <taxon>Embryophyta</taxon>
        <taxon>Tracheophyta</taxon>
        <taxon>Spermatophyta</taxon>
        <taxon>Magnoliopsida</taxon>
        <taxon>Magnoliidae</taxon>
        <taxon>Laurales</taxon>
        <taxon>Lauraceae</taxon>
        <taxon>Persea</taxon>
    </lineage>
</organism>
<comment type="caution">
    <text evidence="1">The sequence shown here is derived from an EMBL/GenBank/DDBJ whole genome shotgun (WGS) entry which is preliminary data.</text>
</comment>
<evidence type="ECO:0000313" key="2">
    <source>
        <dbReference type="Proteomes" id="UP001234297"/>
    </source>
</evidence>
<gene>
    <name evidence="1" type="ORF">MRB53_030614</name>
</gene>